<evidence type="ECO:0000313" key="4">
    <source>
        <dbReference type="Proteomes" id="UP000186817"/>
    </source>
</evidence>
<dbReference type="Gene3D" id="3.30.420.10">
    <property type="entry name" value="Ribonuclease H-like superfamily/Ribonuclease H"/>
    <property type="match status" value="1"/>
</dbReference>
<dbReference type="InterPro" id="IPR036397">
    <property type="entry name" value="RNaseH_sf"/>
</dbReference>
<proteinExistence type="predicted"/>
<name>A0A1Q9EEX5_SYMMI</name>
<feature type="region of interest" description="Disordered" evidence="1">
    <location>
        <begin position="190"/>
        <end position="236"/>
    </location>
</feature>
<evidence type="ECO:0000313" key="3">
    <source>
        <dbReference type="EMBL" id="OLQ05959.1"/>
    </source>
</evidence>
<dbReference type="EMBL" id="LSRX01000171">
    <property type="protein sequence ID" value="OLQ05959.1"/>
    <property type="molecule type" value="Genomic_DNA"/>
</dbReference>
<dbReference type="Proteomes" id="UP000186817">
    <property type="component" value="Unassembled WGS sequence"/>
</dbReference>
<sequence length="1497" mass="169144">MPSISKMNKTELVEAIRTRGGAADMSTRRLELQQQLQQMLNEEAGVEVGGTSSARAETDYQRYTSEMNRASGRKKDLIEYMEKRLGIRAPENATVAQLTNLAMGKIYDLSVAHETDPVGFGKYGSLMVSGGRGESEIAPAGSVAEPDHGRQDYVFDGDIGTLMEERQGESRIPKDGDEERQDHRDHFVGSILKRSPEHDERDDGSDPSAALRSGRATEREAWQPTSPREPPGLRDELGSQLREGEWDEVSEATTPTAQDLVSHERTVLMEVHEDGTRLLGQARATRHKVTQFWPKEWHATCPWEGERITVTFYVSRGWGCAAEAVEQGLREQGFRMHEHEHAHVLQSGRTWKMKFRSANEKEEERVKRQLYLLHAATGHGSVRHLYQALKRRNASQKVLDLAKTFRCTVCEERQKLPPQRVASLEPLPPKWATISADIGHWQNPHTGEHVVLMVIIDEGSRYRVARILSRGLKQTPSAATCIQYLREGWTQYFGNPSCLRLDPAGSFRSQALTEYCDRNAIYLDVIPGEAHWQIGACEQAVKGLKEVMTKMTVDSPEVTTEELLSTAVRTFNQRDMVRGFSPLQHAFGRGVDVTGQLLDATSGQPDELQIENPSGEFARNVARQAQAEKAHSEWQAQQRLQRASNSRGRRVQSFHPGDLVFFWRSQESGKSRASPGSKKGRFLGPARILAMETRTDEAGTRRPGSAVWLVRGRQLLKCAPEQLRHASTREELVEALTEDGQVPWTFTRVAREIGGNQYEDLTRDCPDEAEWRRAHYVLREEPPTRRRIAGKRRPEAPQPTEDEDMEHEAPAPAQRRRQQAPHVEESGVCWWNDIREESWGNRGELWNSPDAAVEVHIDLPDSHRKLKQATANLASYFVGALKKRAVEVSEKRLDPQEREQFKSAKLAEVKNFIAAEAFEALPEDVRPDKATAINMRWILTWKTLENGGKKAKARAVLLGYQDPSYEHRQTTSPVMSRQTRQCFLQMCANKKWRVFKGDVSGAFLQGRPYPSDLFCIPCDEICDAMQIQRGSVTRLRKACYGLVDAPLEWYKTVSDYLISLGLEWAWSDPCLWLWRPSGELRGLISGHVDDFLFGGSDQDMEWQSVLEKIRAKFKWGDWEQDVFTQCGVQIQQTPQGFELSQVPYVEDHLVEIPLCGSKRWNKDQPTSDREKTQLRAALGALSWHGQQVAPHVAAETSLLLSEVSKSTINTIIRTNMLVAHARARKQHIMKIHAFPPQEELCLYAWVDAGSQNRPDGGSTQGVFLGMSTMGLQRGEVQDVSPLSWSSHKIDRACRSPGAAETQAAVNGEDALFYLRYQWSEMAYGQVDVKDSESVVRRVPGCLISDSRNVFDKLNTEVLTIKGAEKRSNIELLAVKASQQQTGLTVRWVHSEAQLANSLTKAGATKELELYYQMGHQWRIVEDNEMKSARRRKQDGLEPLQNSDWLPPPVERSELTLAIFLPMALASRLSRSSLRVLQLDRVLRSDATSLKPAKTGFF</sequence>
<dbReference type="InterPro" id="IPR012337">
    <property type="entry name" value="RNaseH-like_sf"/>
</dbReference>
<accession>A0A1Q9EEX5</accession>
<dbReference type="InterPro" id="IPR001584">
    <property type="entry name" value="Integrase_cat-core"/>
</dbReference>
<dbReference type="GO" id="GO:0015074">
    <property type="term" value="P:DNA integration"/>
    <property type="evidence" value="ECO:0007669"/>
    <property type="project" value="InterPro"/>
</dbReference>
<keyword evidence="4" id="KW-1185">Reference proteome</keyword>
<dbReference type="PROSITE" id="PS50994">
    <property type="entry name" value="INTEGRASE"/>
    <property type="match status" value="1"/>
</dbReference>
<dbReference type="OrthoDB" id="438000at2759"/>
<protein>
    <submittedName>
        <fullName evidence="3">Retrovirus-related Pol polyprotein from transposon TNT 1-94</fullName>
    </submittedName>
</protein>
<dbReference type="Pfam" id="PF07727">
    <property type="entry name" value="RVT_2"/>
    <property type="match status" value="1"/>
</dbReference>
<evidence type="ECO:0000256" key="1">
    <source>
        <dbReference type="SAM" id="MobiDB-lite"/>
    </source>
</evidence>
<organism evidence="3 4">
    <name type="scientific">Symbiodinium microadriaticum</name>
    <name type="common">Dinoflagellate</name>
    <name type="synonym">Zooxanthella microadriatica</name>
    <dbReference type="NCBI Taxonomy" id="2951"/>
    <lineage>
        <taxon>Eukaryota</taxon>
        <taxon>Sar</taxon>
        <taxon>Alveolata</taxon>
        <taxon>Dinophyceae</taxon>
        <taxon>Suessiales</taxon>
        <taxon>Symbiodiniaceae</taxon>
        <taxon>Symbiodinium</taxon>
    </lineage>
</organism>
<gene>
    <name evidence="3" type="ORF">AK812_SmicGene10806</name>
</gene>
<dbReference type="SUPFAM" id="SSF53098">
    <property type="entry name" value="Ribonuclease H-like"/>
    <property type="match status" value="1"/>
</dbReference>
<feature type="region of interest" description="Disordered" evidence="1">
    <location>
        <begin position="782"/>
        <end position="822"/>
    </location>
</feature>
<feature type="domain" description="Integrase catalytic" evidence="2">
    <location>
        <begin position="425"/>
        <end position="590"/>
    </location>
</feature>
<dbReference type="GO" id="GO:0003676">
    <property type="term" value="F:nucleic acid binding"/>
    <property type="evidence" value="ECO:0007669"/>
    <property type="project" value="InterPro"/>
</dbReference>
<evidence type="ECO:0000259" key="2">
    <source>
        <dbReference type="PROSITE" id="PS50994"/>
    </source>
</evidence>
<dbReference type="InterPro" id="IPR013103">
    <property type="entry name" value="RVT_2"/>
</dbReference>
<reference evidence="3 4" key="1">
    <citation type="submission" date="2016-02" db="EMBL/GenBank/DDBJ databases">
        <title>Genome analysis of coral dinoflagellate symbionts highlights evolutionary adaptations to a symbiotic lifestyle.</title>
        <authorList>
            <person name="Aranda M."/>
            <person name="Li Y."/>
            <person name="Liew Y.J."/>
            <person name="Baumgarten S."/>
            <person name="Simakov O."/>
            <person name="Wilson M."/>
            <person name="Piel J."/>
            <person name="Ashoor H."/>
            <person name="Bougouffa S."/>
            <person name="Bajic V.B."/>
            <person name="Ryu T."/>
            <person name="Ravasi T."/>
            <person name="Bayer T."/>
            <person name="Micklem G."/>
            <person name="Kim H."/>
            <person name="Bhak J."/>
            <person name="Lajeunesse T.C."/>
            <person name="Voolstra C.R."/>
        </authorList>
    </citation>
    <scope>NUCLEOTIDE SEQUENCE [LARGE SCALE GENOMIC DNA]</scope>
    <source>
        <strain evidence="3 4">CCMP2467</strain>
    </source>
</reference>
<comment type="caution">
    <text evidence="3">The sequence shown here is derived from an EMBL/GenBank/DDBJ whole genome shotgun (WGS) entry which is preliminary data.</text>
</comment>